<dbReference type="InterPro" id="IPR046541">
    <property type="entry name" value="DUF6606"/>
</dbReference>
<dbReference type="GO" id="GO:0006508">
    <property type="term" value="P:proteolysis"/>
    <property type="evidence" value="ECO:0007669"/>
    <property type="project" value="UniProtKB-KW"/>
</dbReference>
<dbReference type="Proteomes" id="UP000800094">
    <property type="component" value="Unassembled WGS sequence"/>
</dbReference>
<evidence type="ECO:0000313" key="12">
    <source>
        <dbReference type="Proteomes" id="UP000800094"/>
    </source>
</evidence>
<sequence length="3264" mass="370092">MLGTGWKNVLPRHSRLTDGSGVSPQPIDDCTTSFRHICGHAALSPADSFDLPRAIWLTDGTSGNAAMAASGGAAFYLQQYHHIVLPRDVPGREEQNLSRVESGLLDRLVSAVKAFTQFVASEHQAAVDAVRLALSTCKTLNVEGKIDKAQLLNEFRQLGDSHALILYVTEQNAALLVYNDASDSGKRHMTFEAFETSASSEKVLASKGALQWDFPGQAVSLPPEVYTDEAFQESLAAFLDQASGESVKQFAAVTYKACAPLPEVRDTADPTLVTSILMAILEANGASCFPSLLRKRVRDTVSFDKADKPWRRSPFYLTLRVALQRHLYRLLGPDIGRLYYKTIICIFLSTFLDNAFLLLPHEATHSLRQKLGRRLSKLELDRVRSSRATKDFYALVFKALGPLFEKSLASATRLLQSQWDAYNRRTGRIIRPLPRFASRPDVYLQLPLSGAYLTHAFYWKGSGMAGQVQSPADFLYRYEDSAPGRPFHAVTDHYLPLCKFQEEVIEPLLTRADPSLEPELRCVQLSSHIASHISTFGNAFHDYPELLSRQLLSLMELWVAMDKAATTCYRHLADYHPGFEPSMLDALQLPSLDELKRLHEVQSYIAERRRGWSGTGPKTIFAKPEQKSFAARYYDEASESAQLMDLRRRIECNAEMAREAKEEEWDTKSCMHEALVKEMASLSCVFTTEVDDNGYPRRVHKKGCRRHRLKWQAKQIEIEIFEYPLPDPEPEVKAAIFELACPKAFAAYRDASWLILSTFAYPNPENPKKVSLLRDYGGLQEYANGLEPGVTLASSVKSHLDSHYATSKFPVMFHQVCKPFALKLEYYDTNGNACVVKDVEPSFSHLFPLKLPSSSPFQPFQHSGDIWPSSNVILASQTRCPPDLNVHEFTAWQGLLMGTYCRWPSLLRELGSANINFSTDSTWAVVSRLILQAGPSSSGDTLRDTHSIFRDAQFCKKILGQVEQRLAAIQRNWREPVQMDMLISIVLKVLSLTCNKKICAISIGLLDRARDITRGWSISLRSMGNDHGHGPSIFAIWASVLSKRTFYARIGRPGNTVDDEALRCFIGASIDLQNNLVGQFETLPYNVRNAVLQDLISAYQFRHHVLDAVAGNQHALLAALNHIWPVPQDCMDHPSEVQVTPNSWWTQLILTSVKHGVTRHVHYNVLYGALLIDGQLLGALPPEYRRWPIIDELFGTQGLQILPSPLPGMSLVVNRLMPYGHWVHVGFRGDSLVIRAVRRGEILELINRDLFTRSQRFDLPAPLITGCYHWLNLNTGVLEIRQDDPWKSKKNNWYLNIHTRRATRKSVHVLVDPNSAVASRVFQNFHMFEYARNITVYQPPIGSMRVELKRLELDFFVNRAGLLQSPQLGAVIAESRLQDPGTWHGLRSKIVVRSVKNHSKLSILVPIGEVEIERDAQHVAIVIKNTGIYLKFTLNEVLGRIECPAEPRLLYTRALLHALTSHFLPDRFTGRTGVEEALYYLQTGSYLPWTSLPAEVMDILIHMAALTPARTYYPANLKCMETVHWDHRLPTSIQDDRYRGLIERICQRNTDLSPFTAAPENNQRACPAGDHHLESRALSRIYAYRAKDDEVYQTRDRRAMTDEHRHIKLTCQLLSEWPKNILNTPVLGSLLEKFPIIGGYGRLFDKVQLTDLLNVDFGIDWGALSQTAIDSHEKDKYRLMFMFSPMAFSSETPMELIRVLISFAVFAELKELIPPAVPAYNRFQLGRIPEAKELAELLKDAKVLFASEDQAQDTLRGQLALRRLEHDKEATRSCEQFVESILAQWPNKEIDADHLHKTSEKVFDRDEALALMLPEWGRLTENFELSQYLEKVQLVLLRHSRDERDQPFDHFESMDMAPPRPLLYPIAIKGGEAPSIQELLQKGLPGYTNLSAATSPSQGTPAVLSSLPNGVHQMPRPSKDTPREVKNTLPIPDAPAHIQELRRIIAPYRHSSSLVQKRYGLELEQSIDALVTHIGEPKVEPQPFNPTEFSKEMFQAKEHIRHCMERIRGALQNGDSCAKWLQYAGLWPRVTPITLLTELRSTSGVAFGNGTKHALVALGLAITSYQRLLRIEAAIQKGVGRQQGRQQQILDERNNLGHQNWSPLEYADWLLLEIDSDVMLRPEQVEVAQATISPSSGENSVLQLLMGKGKTSCILPMVALILADKRNLFRIIVPRPLLLQSAQVLQSKIGGLLNREVLHIPFSRKTPTERDLMKAYFQLHNHIQKHSGTLLALPEHVLSFKLSGVQRLCDGRQEEANMMIKAQAWLDRHARDVLDECDVSLAIRTQLIYPSGSQMTVDGHPLRWQTIQILLHLIRFNVSNLQRRFPQSIEVVRRPLGGYPLIYFLRRDAEERLIAELVQAICEGQTAILPCSEVSVADRKDLEAFISEPLVDKGVISKVTEMFKEKVHLMNVVRHLRGLFVHRILLSTMKKRWNVQYGLHPTRDPIAVPYQAKGVPSPTAEWGHPDVAIILTSLSFYYQGLDIAQFKQAFEQLQKSDEPSIEYDKWATRDLPEGLRDYNSINLEDHLQLRELHQYIRFNVHLLDYYLNVFVFPRHARQFSTKLQASGWDLVLYDPTREVNSKTTGFSGTNDSRHQLPMMIKQEDLPKLAHTNAEVLSYLLELRNRRYVRTVDNFGKRLSEEGLLKKLLNPHGRMTAPKTERIRVLIDAGAQILEHDNKSLVKAWLKIDDTASAAVFFDAQHRARVIYAKGADVPLVASPFAENLEDCLVYLDESHCRGTDLKLPATARAALTLGPHLTKDALVQAAMRMRLLGQTQSVTFFSPPEVHQSILDLRKAPRSYQPTSSDVIRWLLEQTCNNIEQLEPLYFNQGTNYFHRIQAKLRNPDFLDLNEHRDRYLSVVQSKETQSLKQLYEPSHQQKGTAKVSSFDVALQGHLRALYQRRKNFQDRGLAVHSSALEEVEQEREVEFEVESIREVQPPVHFKGHKVSKLHQDIEEFAVTGRLPAGSDGYEPMFCALQKTALGMKHGAISAANTSPGLYVSTQFSRTVVVKGVNDNFLRPSQWIVWSRTAQLGLLVSPEEANLLIPILREYEWSSAAHLIVYAAPVTRRMLHFNNLDYYAIPAPPADFKVPAWLKVELGLFSGRLYFDWDEYQTLLGYLGISTKGNPSEEHVVTRREAFAKKPLTFLHEWLAVRRKGQDFEHTPMGFITTGKPLLSDHPFFLTGTQENAELESAMNAAAIAARQAEDEESEDGDDGNENDHLFHTEDDGVDEAVYEEDDFDEDNTFFDGREYVEKTEEQTEENE</sequence>
<comment type="catalytic activity">
    <reaction evidence="1">
        <text>Thiol-dependent hydrolysis of ester, thioester, amide, peptide and isopeptide bonds formed by the C-terminal Gly of ubiquitin (a 76-residue protein attached to proteins as an intracellular targeting signal).</text>
        <dbReference type="EC" id="3.4.19.12"/>
    </reaction>
</comment>
<protein>
    <recommendedName>
        <fullName evidence="2">ubiquitinyl hydrolase 1</fullName>
        <ecNumber evidence="2">3.4.19.12</ecNumber>
    </recommendedName>
</protein>
<evidence type="ECO:0000259" key="9">
    <source>
        <dbReference type="Pfam" id="PF12359"/>
    </source>
</evidence>
<proteinExistence type="predicted"/>
<evidence type="ECO:0000259" key="10">
    <source>
        <dbReference type="Pfam" id="PF20255"/>
    </source>
</evidence>
<dbReference type="OrthoDB" id="3182339at2759"/>
<evidence type="ECO:0000256" key="4">
    <source>
        <dbReference type="ARBA" id="ARBA00022786"/>
    </source>
</evidence>
<feature type="compositionally biased region" description="Acidic residues" evidence="7">
    <location>
        <begin position="3206"/>
        <end position="3217"/>
    </location>
</feature>
<keyword evidence="6" id="KW-0788">Thiol protease</keyword>
<feature type="domain" description="DUF6606" evidence="10">
    <location>
        <begin position="80"/>
        <end position="352"/>
    </location>
</feature>
<reference evidence="11" key="1">
    <citation type="journal article" date="2020" name="Stud. Mycol.">
        <title>101 Dothideomycetes genomes: a test case for predicting lifestyles and emergence of pathogens.</title>
        <authorList>
            <person name="Haridas S."/>
            <person name="Albert R."/>
            <person name="Binder M."/>
            <person name="Bloem J."/>
            <person name="Labutti K."/>
            <person name="Salamov A."/>
            <person name="Andreopoulos B."/>
            <person name="Baker S."/>
            <person name="Barry K."/>
            <person name="Bills G."/>
            <person name="Bluhm B."/>
            <person name="Cannon C."/>
            <person name="Castanera R."/>
            <person name="Culley D."/>
            <person name="Daum C."/>
            <person name="Ezra D."/>
            <person name="Gonzalez J."/>
            <person name="Henrissat B."/>
            <person name="Kuo A."/>
            <person name="Liang C."/>
            <person name="Lipzen A."/>
            <person name="Lutzoni F."/>
            <person name="Magnuson J."/>
            <person name="Mondo S."/>
            <person name="Nolan M."/>
            <person name="Ohm R."/>
            <person name="Pangilinan J."/>
            <person name="Park H.-J."/>
            <person name="Ramirez L."/>
            <person name="Alfaro M."/>
            <person name="Sun H."/>
            <person name="Tritt A."/>
            <person name="Yoshinaga Y."/>
            <person name="Zwiers L.-H."/>
            <person name="Turgeon B."/>
            <person name="Goodwin S."/>
            <person name="Spatafora J."/>
            <person name="Crous P."/>
            <person name="Grigoriev I."/>
        </authorList>
    </citation>
    <scope>NUCLEOTIDE SEQUENCE</scope>
    <source>
        <strain evidence="11">CBS 122368</strain>
    </source>
</reference>
<dbReference type="RefSeq" id="XP_033684796.1">
    <property type="nucleotide sequence ID" value="XM_033833197.1"/>
</dbReference>
<dbReference type="InterPro" id="IPR022099">
    <property type="entry name" value="DUF3638"/>
</dbReference>
<feature type="region of interest" description="Disordered" evidence="7">
    <location>
        <begin position="3201"/>
        <end position="3264"/>
    </location>
</feature>
<evidence type="ECO:0000256" key="1">
    <source>
        <dbReference type="ARBA" id="ARBA00000707"/>
    </source>
</evidence>
<evidence type="ECO:0000313" key="11">
    <source>
        <dbReference type="EMBL" id="KAF2249792.1"/>
    </source>
</evidence>
<dbReference type="GeneID" id="54586527"/>
<evidence type="ECO:0000256" key="5">
    <source>
        <dbReference type="ARBA" id="ARBA00022801"/>
    </source>
</evidence>
<gene>
    <name evidence="11" type="ORF">BU26DRAFT_563683</name>
</gene>
<keyword evidence="3" id="KW-0645">Protease</keyword>
<dbReference type="InterPro" id="IPR051346">
    <property type="entry name" value="OTU_Deubiquitinase"/>
</dbReference>
<evidence type="ECO:0000256" key="3">
    <source>
        <dbReference type="ARBA" id="ARBA00022670"/>
    </source>
</evidence>
<evidence type="ECO:0000256" key="2">
    <source>
        <dbReference type="ARBA" id="ARBA00012759"/>
    </source>
</evidence>
<dbReference type="Pfam" id="PF12340">
    <property type="entry name" value="DUF3638"/>
    <property type="match status" value="1"/>
</dbReference>
<organism evidence="11 12">
    <name type="scientific">Trematosphaeria pertusa</name>
    <dbReference type="NCBI Taxonomy" id="390896"/>
    <lineage>
        <taxon>Eukaryota</taxon>
        <taxon>Fungi</taxon>
        <taxon>Dikarya</taxon>
        <taxon>Ascomycota</taxon>
        <taxon>Pezizomycotina</taxon>
        <taxon>Dothideomycetes</taxon>
        <taxon>Pleosporomycetidae</taxon>
        <taxon>Pleosporales</taxon>
        <taxon>Massarineae</taxon>
        <taxon>Trematosphaeriaceae</taxon>
        <taxon>Trematosphaeria</taxon>
    </lineage>
</organism>
<feature type="region of interest" description="Disordered" evidence="7">
    <location>
        <begin position="1906"/>
        <end position="1930"/>
    </location>
</feature>
<keyword evidence="12" id="KW-1185">Reference proteome</keyword>
<feature type="compositionally biased region" description="Acidic residues" evidence="7">
    <location>
        <begin position="3228"/>
        <end position="3245"/>
    </location>
</feature>
<dbReference type="GO" id="GO:0004843">
    <property type="term" value="F:cysteine-type deubiquitinase activity"/>
    <property type="evidence" value="ECO:0007669"/>
    <property type="project" value="UniProtKB-EC"/>
</dbReference>
<feature type="compositionally biased region" description="Basic and acidic residues" evidence="7">
    <location>
        <begin position="3218"/>
        <end position="3227"/>
    </location>
</feature>
<dbReference type="EC" id="3.4.19.12" evidence="2"/>
<feature type="domain" description="DUF3638" evidence="8">
    <location>
        <begin position="2098"/>
        <end position="2321"/>
    </location>
</feature>
<feature type="domain" description="DUF3645" evidence="9">
    <location>
        <begin position="2440"/>
        <end position="2472"/>
    </location>
</feature>
<accession>A0A6A6IIU0</accession>
<dbReference type="Pfam" id="PF12359">
    <property type="entry name" value="DUF3645"/>
    <property type="match status" value="1"/>
</dbReference>
<dbReference type="SUPFAM" id="SSF52540">
    <property type="entry name" value="P-loop containing nucleoside triphosphate hydrolases"/>
    <property type="match status" value="1"/>
</dbReference>
<dbReference type="PANTHER" id="PTHR13367">
    <property type="entry name" value="UBIQUITIN THIOESTERASE"/>
    <property type="match status" value="1"/>
</dbReference>
<dbReference type="Pfam" id="PF20255">
    <property type="entry name" value="DUF6606"/>
    <property type="match status" value="1"/>
</dbReference>
<evidence type="ECO:0000256" key="7">
    <source>
        <dbReference type="SAM" id="MobiDB-lite"/>
    </source>
</evidence>
<feature type="compositionally biased region" description="Basic and acidic residues" evidence="7">
    <location>
        <begin position="3248"/>
        <end position="3258"/>
    </location>
</feature>
<dbReference type="PANTHER" id="PTHR13367:SF32">
    <property type="entry name" value="DUF6606 DOMAIN-CONTAINING PROTEIN"/>
    <property type="match status" value="1"/>
</dbReference>
<keyword evidence="4" id="KW-0833">Ubl conjugation pathway</keyword>
<dbReference type="EMBL" id="ML987194">
    <property type="protein sequence ID" value="KAF2249792.1"/>
    <property type="molecule type" value="Genomic_DNA"/>
</dbReference>
<feature type="compositionally biased region" description="Basic and acidic residues" evidence="7">
    <location>
        <begin position="1917"/>
        <end position="1926"/>
    </location>
</feature>
<evidence type="ECO:0000256" key="6">
    <source>
        <dbReference type="ARBA" id="ARBA00022807"/>
    </source>
</evidence>
<dbReference type="InterPro" id="IPR022105">
    <property type="entry name" value="DUF3645"/>
</dbReference>
<keyword evidence="5" id="KW-0378">Hydrolase</keyword>
<dbReference type="InterPro" id="IPR027417">
    <property type="entry name" value="P-loop_NTPase"/>
</dbReference>
<name>A0A6A6IIU0_9PLEO</name>
<evidence type="ECO:0000259" key="8">
    <source>
        <dbReference type="Pfam" id="PF12340"/>
    </source>
</evidence>